<dbReference type="EMBL" id="JGZO01000011">
    <property type="protein sequence ID" value="KFI93929.1"/>
    <property type="molecule type" value="Genomic_DNA"/>
</dbReference>
<evidence type="ECO:0000259" key="3">
    <source>
        <dbReference type="Pfam" id="PF01055"/>
    </source>
</evidence>
<dbReference type="EC" id="3.2.1.177" evidence="5"/>
<dbReference type="InterPro" id="IPR048395">
    <property type="entry name" value="Glyco_hydro_31_C"/>
</dbReference>
<gene>
    <name evidence="5" type="ORF">BSCA_2307</name>
</gene>
<reference evidence="5 6" key="1">
    <citation type="submission" date="2014-03" db="EMBL/GenBank/DDBJ databases">
        <title>Genomics of Bifidobacteria.</title>
        <authorList>
            <person name="Ventura M."/>
            <person name="Milani C."/>
            <person name="Lugli G.A."/>
        </authorList>
    </citation>
    <scope>NUCLEOTIDE SEQUENCE [LARGE SCALE GENOMIC DNA]</scope>
    <source>
        <strain evidence="5 6">LMG 21589</strain>
    </source>
</reference>
<dbReference type="CDD" id="cd14752">
    <property type="entry name" value="GH31_N"/>
    <property type="match status" value="1"/>
</dbReference>
<dbReference type="AlphaFoldDB" id="A0A087DEH9"/>
<dbReference type="Gene3D" id="2.60.40.1760">
    <property type="entry name" value="glycosyl hydrolase (family 31)"/>
    <property type="match status" value="1"/>
</dbReference>
<evidence type="ECO:0000313" key="6">
    <source>
        <dbReference type="Proteomes" id="UP000029033"/>
    </source>
</evidence>
<keyword evidence="2 5" id="KW-0378">Hydrolase</keyword>
<dbReference type="Gene3D" id="3.20.20.80">
    <property type="entry name" value="Glycosidases"/>
    <property type="match status" value="1"/>
</dbReference>
<feature type="domain" description="Glycoside hydrolase family 31 TIM barrel" evidence="3">
    <location>
        <begin position="241"/>
        <end position="528"/>
    </location>
</feature>
<evidence type="ECO:0000256" key="2">
    <source>
        <dbReference type="RuleBase" id="RU361185"/>
    </source>
</evidence>
<dbReference type="Gene3D" id="2.60.40.1180">
    <property type="entry name" value="Golgi alpha-mannosidase II"/>
    <property type="match status" value="1"/>
</dbReference>
<dbReference type="PANTHER" id="PTHR43863">
    <property type="entry name" value="HYDROLASE, PUTATIVE (AFU_ORTHOLOGUE AFUA_1G03140)-RELATED"/>
    <property type="match status" value="1"/>
</dbReference>
<dbReference type="InterPro" id="IPR051816">
    <property type="entry name" value="Glycosyl_Hydrolase_31"/>
</dbReference>
<dbReference type="Pfam" id="PF01055">
    <property type="entry name" value="Glyco_hydro_31_2nd"/>
    <property type="match status" value="1"/>
</dbReference>
<dbReference type="InterPro" id="IPR011013">
    <property type="entry name" value="Gal_mutarotase_sf_dom"/>
</dbReference>
<dbReference type="InterPro" id="IPR013780">
    <property type="entry name" value="Glyco_hydro_b"/>
</dbReference>
<dbReference type="InterPro" id="IPR017853">
    <property type="entry name" value="GH"/>
</dbReference>
<comment type="caution">
    <text evidence="5">The sequence shown here is derived from an EMBL/GenBank/DDBJ whole genome shotgun (WGS) entry which is preliminary data.</text>
</comment>
<dbReference type="SUPFAM" id="SSF51445">
    <property type="entry name" value="(Trans)glycosidases"/>
    <property type="match status" value="1"/>
</dbReference>
<organism evidence="5 6">
    <name type="scientific">Bifidobacterium scardovii</name>
    <dbReference type="NCBI Taxonomy" id="158787"/>
    <lineage>
        <taxon>Bacteria</taxon>
        <taxon>Bacillati</taxon>
        <taxon>Actinomycetota</taxon>
        <taxon>Actinomycetes</taxon>
        <taxon>Bifidobacteriales</taxon>
        <taxon>Bifidobacteriaceae</taxon>
        <taxon>Bifidobacterium</taxon>
    </lineage>
</organism>
<dbReference type="SUPFAM" id="SSF51011">
    <property type="entry name" value="Glycosyl hydrolase domain"/>
    <property type="match status" value="1"/>
</dbReference>
<feature type="domain" description="Glycosyl hydrolase family 31 C-terminal" evidence="4">
    <location>
        <begin position="594"/>
        <end position="681"/>
    </location>
</feature>
<dbReference type="RefSeq" id="WP_033519612.1">
    <property type="nucleotide sequence ID" value="NZ_CAUPKV010000013.1"/>
</dbReference>
<accession>A0A087DEH9</accession>
<protein>
    <submittedName>
        <fullName evidence="5">Glycosyl hydrolase</fullName>
        <ecNumber evidence="5">3.2.1.177</ecNumber>
    </submittedName>
</protein>
<dbReference type="eggNOG" id="COG1501">
    <property type="taxonomic scope" value="Bacteria"/>
</dbReference>
<evidence type="ECO:0000313" key="5">
    <source>
        <dbReference type="EMBL" id="KFI93929.1"/>
    </source>
</evidence>
<keyword evidence="6" id="KW-1185">Reference proteome</keyword>
<dbReference type="Pfam" id="PF21365">
    <property type="entry name" value="Glyco_hydro_31_3rd"/>
    <property type="match status" value="1"/>
</dbReference>
<dbReference type="SUPFAM" id="SSF74650">
    <property type="entry name" value="Galactose mutarotase-like"/>
    <property type="match status" value="1"/>
</dbReference>
<dbReference type="GO" id="GO:0061634">
    <property type="term" value="F:alpha-D-xyloside xylohydrolase"/>
    <property type="evidence" value="ECO:0007669"/>
    <property type="project" value="UniProtKB-EC"/>
</dbReference>
<dbReference type="PANTHER" id="PTHR43863:SF2">
    <property type="entry name" value="MALTASE-GLUCOAMYLASE"/>
    <property type="match status" value="1"/>
</dbReference>
<dbReference type="CDD" id="cd06591">
    <property type="entry name" value="GH31_xylosidase_XylS"/>
    <property type="match status" value="1"/>
</dbReference>
<dbReference type="STRING" id="158787.BSCA_2307"/>
<name>A0A087DEH9_9BIFI</name>
<comment type="similarity">
    <text evidence="1 2">Belongs to the glycosyl hydrolase 31 family.</text>
</comment>
<dbReference type="GeneID" id="85166652"/>
<dbReference type="Proteomes" id="UP000029033">
    <property type="component" value="Unassembled WGS sequence"/>
</dbReference>
<dbReference type="GO" id="GO:0005975">
    <property type="term" value="P:carbohydrate metabolic process"/>
    <property type="evidence" value="ECO:0007669"/>
    <property type="project" value="InterPro"/>
</dbReference>
<sequence>MAISGFRAVGGALEWRGEGEYLRVEPYGRNGVRVRASKKSPISDVNWGLISPEGIALDAGVSIDEATGDAVVRNGGIVVKAHAYRAGNDGAGYTENLCELSFHNASGDLLFKEMPQSGALKLHARSYQPVMGGAHAIEATFVAPEHERLYGMGEYQQHYMDLKGCSFELAHRNSQASIPFVVSSAGYGFLWNNPAIGSAQFAKNRTLWRAESSPQLDYWVTAGDTPAQIESQYADATGHAPAMPEWGLGFWQCKLRYWNQDQVLRVAREFKRRNIPIDVLVIDFFHWPHMGDFRFEREFWPDPKAMCAELHEMGITVMVSVWPQISLKSENYDEMRANNLLVSAEHGIDVGMMYQEPNQFYDATNPEARAYVWDKCKRNYVDLGVDAFWLDEAEPEYGTYDFGNYRYHSGPNIETGNIYPREYNRGFYEGQLEARGEDDVVNLTRCAWVGSQRYGSLVWSGDVGSTFEDMKAQITCGIHMGMAGIPWFTTDMGGFHDGDVNTGYFKELLARWCAFSCFSPVMRNHGFRRGEQPDGSMVEAITAADGSPRDASGVDNEPWSYGEEIERIFVKYIGVREALRPYTRELFAEASRDGQPLIRGLFYEFPDDAAAADVADEYMFGADLLVAPVTDFGARARSVYLPGDASVTWTALRDGATYAGGQSVDVDCPLDTVPVFARNGATHGLDGLL</sequence>
<dbReference type="GO" id="GO:0030246">
    <property type="term" value="F:carbohydrate binding"/>
    <property type="evidence" value="ECO:0007669"/>
    <property type="project" value="InterPro"/>
</dbReference>
<proteinExistence type="inferred from homology"/>
<dbReference type="InterPro" id="IPR000322">
    <property type="entry name" value="Glyco_hydro_31_TIM"/>
</dbReference>
<evidence type="ECO:0000256" key="1">
    <source>
        <dbReference type="ARBA" id="ARBA00007806"/>
    </source>
</evidence>
<evidence type="ECO:0000259" key="4">
    <source>
        <dbReference type="Pfam" id="PF21365"/>
    </source>
</evidence>
<dbReference type="OrthoDB" id="176168at2"/>
<keyword evidence="2 5" id="KW-0326">Glycosidase</keyword>